<protein>
    <submittedName>
        <fullName evidence="1 3">Uncharacterized protein</fullName>
    </submittedName>
</protein>
<proteinExistence type="predicted"/>
<reference evidence="1 2" key="2">
    <citation type="submission" date="2018-11" db="EMBL/GenBank/DDBJ databases">
        <authorList>
            <consortium name="Pathogen Informatics"/>
        </authorList>
    </citation>
    <scope>NUCLEOTIDE SEQUENCE [LARGE SCALE GENOMIC DNA]</scope>
    <source>
        <strain evidence="1 2">NST_G2</strain>
    </source>
</reference>
<dbReference type="Proteomes" id="UP000275846">
    <property type="component" value="Unassembled WGS sequence"/>
</dbReference>
<name>A0A183TSM6_SCHSO</name>
<evidence type="ECO:0000313" key="1">
    <source>
        <dbReference type="EMBL" id="VDM05860.1"/>
    </source>
</evidence>
<keyword evidence="2" id="KW-1185">Reference proteome</keyword>
<accession>A0A183TSM6</accession>
<dbReference type="AlphaFoldDB" id="A0A183TSM6"/>
<gene>
    <name evidence="1" type="ORF">SSLN_LOCUS19474</name>
</gene>
<organism evidence="3">
    <name type="scientific">Schistocephalus solidus</name>
    <name type="common">Tapeworm</name>
    <dbReference type="NCBI Taxonomy" id="70667"/>
    <lineage>
        <taxon>Eukaryota</taxon>
        <taxon>Metazoa</taxon>
        <taxon>Spiralia</taxon>
        <taxon>Lophotrochozoa</taxon>
        <taxon>Platyhelminthes</taxon>
        <taxon>Cestoda</taxon>
        <taxon>Eucestoda</taxon>
        <taxon>Diphyllobothriidea</taxon>
        <taxon>Diphyllobothriidae</taxon>
        <taxon>Schistocephalus</taxon>
    </lineage>
</organism>
<reference evidence="3" key="1">
    <citation type="submission" date="2016-06" db="UniProtKB">
        <authorList>
            <consortium name="WormBaseParasite"/>
        </authorList>
    </citation>
    <scope>IDENTIFICATION</scope>
</reference>
<evidence type="ECO:0000313" key="2">
    <source>
        <dbReference type="Proteomes" id="UP000275846"/>
    </source>
</evidence>
<dbReference type="OrthoDB" id="10427874at2759"/>
<evidence type="ECO:0000313" key="3">
    <source>
        <dbReference type="WBParaSite" id="SSLN_0002020301-mRNA-1"/>
    </source>
</evidence>
<dbReference type="WBParaSite" id="SSLN_0002020301-mRNA-1">
    <property type="protein sequence ID" value="SSLN_0002020301-mRNA-1"/>
    <property type="gene ID" value="SSLN_0002020301"/>
</dbReference>
<sequence>MIANSQLSVDEEANLQTALRLSMSCQVWISQSPPPPVLNILSAMSANRQDTVSESNFDATFPLTFVGALQLAEHLKRESAVDAVKVYYHLKLICAQVTVPAPPFCGAYGGHRRTTTVELSCVCVWWYAQGRLRPRQPPVPSPISCLLDSVMTPGSSGEEERVR</sequence>
<dbReference type="EMBL" id="UYSU01047629">
    <property type="protein sequence ID" value="VDM05860.1"/>
    <property type="molecule type" value="Genomic_DNA"/>
</dbReference>